<dbReference type="InterPro" id="IPR029050">
    <property type="entry name" value="Immunoprotect_excell_Ig-like"/>
</dbReference>
<dbReference type="AlphaFoldDB" id="D1A6Z5"/>
<reference evidence="4 5" key="1">
    <citation type="journal article" date="2011" name="Stand. Genomic Sci.">
        <title>Complete genome sequence of Thermomonospora curvata type strain (B9).</title>
        <authorList>
            <person name="Chertkov O."/>
            <person name="Sikorski J."/>
            <person name="Nolan M."/>
            <person name="Lapidus A."/>
            <person name="Lucas S."/>
            <person name="Del Rio T.G."/>
            <person name="Tice H."/>
            <person name="Cheng J.F."/>
            <person name="Goodwin L."/>
            <person name="Pitluck S."/>
            <person name="Liolios K."/>
            <person name="Ivanova N."/>
            <person name="Mavromatis K."/>
            <person name="Mikhailova N."/>
            <person name="Ovchinnikova G."/>
            <person name="Pati A."/>
            <person name="Chen A."/>
            <person name="Palaniappan K."/>
            <person name="Djao O.D."/>
            <person name="Land M."/>
            <person name="Hauser L."/>
            <person name="Chang Y.J."/>
            <person name="Jeffries C.D."/>
            <person name="Brettin T."/>
            <person name="Han C."/>
            <person name="Detter J.C."/>
            <person name="Rohde M."/>
            <person name="Goker M."/>
            <person name="Woyke T."/>
            <person name="Bristow J."/>
            <person name="Eisen J.A."/>
            <person name="Markowitz V."/>
            <person name="Hugenholtz P."/>
            <person name="Klenk H.P."/>
            <person name="Kyrpides N.C."/>
        </authorList>
    </citation>
    <scope>NUCLEOTIDE SEQUENCE [LARGE SCALE GENOMIC DNA]</scope>
    <source>
        <strain evidence="5">ATCC 19995 / DSM 43183 / JCM 3096 / KCTC 9072 / NBRC 15933 / NCIMB 10081 / Henssen B9</strain>
    </source>
</reference>
<dbReference type="HOGENOM" id="CLU_1538965_0_0_11"/>
<evidence type="ECO:0000313" key="4">
    <source>
        <dbReference type="EMBL" id="ACY98399.1"/>
    </source>
</evidence>
<dbReference type="eggNOG" id="ENOG502ZG59">
    <property type="taxonomic scope" value="Bacteria"/>
</dbReference>
<feature type="signal peptide" evidence="2">
    <location>
        <begin position="1"/>
        <end position="21"/>
    </location>
</feature>
<dbReference type="Pfam" id="PF11611">
    <property type="entry name" value="DUF4352"/>
    <property type="match status" value="1"/>
</dbReference>
<feature type="domain" description="DUF4352" evidence="3">
    <location>
        <begin position="55"/>
        <end position="160"/>
    </location>
</feature>
<keyword evidence="5" id="KW-1185">Reference proteome</keyword>
<name>D1A6Z5_THECD</name>
<organism evidence="4 5">
    <name type="scientific">Thermomonospora curvata (strain ATCC 19995 / DSM 43183 / JCM 3096 / KCTC 9072 / NBRC 15933 / NCIMB 10081 / Henssen B9)</name>
    <dbReference type="NCBI Taxonomy" id="471852"/>
    <lineage>
        <taxon>Bacteria</taxon>
        <taxon>Bacillati</taxon>
        <taxon>Actinomycetota</taxon>
        <taxon>Actinomycetes</taxon>
        <taxon>Streptosporangiales</taxon>
        <taxon>Thermomonosporaceae</taxon>
        <taxon>Thermomonospora</taxon>
    </lineage>
</organism>
<dbReference type="InterPro" id="IPR029051">
    <property type="entry name" value="DUF4352"/>
</dbReference>
<dbReference type="Gene3D" id="2.60.40.1240">
    <property type="match status" value="1"/>
</dbReference>
<sequence>MRPLAPAAGLLLAASLLPACSASPAGPQPAAPTYRLPPRTVRPGEQAVQPAYAASGDVSFTVIGLTTGMPELVGSHADIPAKGRFVRIRVIVANTGRNTVSIRTARQRLIDDHGRVYAPDHNAMLIKRQPDELRLGSAMRIEFDLWYDIPATARPRALRVSGAAALTGRPPDADLPLPS</sequence>
<keyword evidence="1 2" id="KW-0732">Signal</keyword>
<dbReference type="RefSeq" id="WP_012853183.1">
    <property type="nucleotide sequence ID" value="NC_013510.1"/>
</dbReference>
<protein>
    <recommendedName>
        <fullName evidence="3">DUF4352 domain-containing protein</fullName>
    </recommendedName>
</protein>
<gene>
    <name evidence="4" type="ordered locus">Tcur_2854</name>
</gene>
<dbReference type="EMBL" id="CP001738">
    <property type="protein sequence ID" value="ACY98399.1"/>
    <property type="molecule type" value="Genomic_DNA"/>
</dbReference>
<proteinExistence type="predicted"/>
<dbReference type="KEGG" id="tcu:Tcur_2854"/>
<feature type="chain" id="PRO_5039667869" description="DUF4352 domain-containing protein" evidence="2">
    <location>
        <begin position="22"/>
        <end position="179"/>
    </location>
</feature>
<dbReference type="Proteomes" id="UP000001918">
    <property type="component" value="Chromosome"/>
</dbReference>
<evidence type="ECO:0000256" key="2">
    <source>
        <dbReference type="SAM" id="SignalP"/>
    </source>
</evidence>
<evidence type="ECO:0000259" key="3">
    <source>
        <dbReference type="Pfam" id="PF11611"/>
    </source>
</evidence>
<evidence type="ECO:0000256" key="1">
    <source>
        <dbReference type="ARBA" id="ARBA00022729"/>
    </source>
</evidence>
<accession>D1A6Z5</accession>
<dbReference type="OrthoDB" id="4554997at2"/>
<evidence type="ECO:0000313" key="5">
    <source>
        <dbReference type="Proteomes" id="UP000001918"/>
    </source>
</evidence>